<reference evidence="1 2" key="1">
    <citation type="journal article" date="2021" name="bioRxiv">
        <title>Chromosome-scale and haplotype-resolved genome assembly of a tetraploid potato cultivar.</title>
        <authorList>
            <person name="Sun H."/>
            <person name="Jiao W.-B."/>
            <person name="Krause K."/>
            <person name="Campoy J.A."/>
            <person name="Goel M."/>
            <person name="Folz-Donahue K."/>
            <person name="Kukat C."/>
            <person name="Huettel B."/>
            <person name="Schneeberger K."/>
        </authorList>
    </citation>
    <scope>NUCLEOTIDE SEQUENCE [LARGE SCALE GENOMIC DNA]</scope>
    <source>
        <strain evidence="1">SolTubOtavaFocal</strain>
        <tissue evidence="1">Leaves</tissue>
    </source>
</reference>
<gene>
    <name evidence="1" type="ORF">KY290_027425</name>
</gene>
<name>A0ABQ7UGT6_SOLTU</name>
<dbReference type="EMBL" id="JAIVGD010000019">
    <property type="protein sequence ID" value="KAH0748193.1"/>
    <property type="molecule type" value="Genomic_DNA"/>
</dbReference>
<protein>
    <submittedName>
        <fullName evidence="1">Uncharacterized protein</fullName>
    </submittedName>
</protein>
<keyword evidence="2" id="KW-1185">Reference proteome</keyword>
<proteinExistence type="predicted"/>
<comment type="caution">
    <text evidence="1">The sequence shown here is derived from an EMBL/GenBank/DDBJ whole genome shotgun (WGS) entry which is preliminary data.</text>
</comment>
<sequence length="100" mass="11030">MHTHVCESHYQGSIGFKSVAKENNEESSQSEIFIATRTKMGKEIQADTKVAIAKLQNRQNSREIADDAFWVVFGKEQPGRLRCYGIVGSNLVSPVDASSA</sequence>
<organism evidence="1 2">
    <name type="scientific">Solanum tuberosum</name>
    <name type="common">Potato</name>
    <dbReference type="NCBI Taxonomy" id="4113"/>
    <lineage>
        <taxon>Eukaryota</taxon>
        <taxon>Viridiplantae</taxon>
        <taxon>Streptophyta</taxon>
        <taxon>Embryophyta</taxon>
        <taxon>Tracheophyta</taxon>
        <taxon>Spermatophyta</taxon>
        <taxon>Magnoliopsida</taxon>
        <taxon>eudicotyledons</taxon>
        <taxon>Gunneridae</taxon>
        <taxon>Pentapetalae</taxon>
        <taxon>asterids</taxon>
        <taxon>lamiids</taxon>
        <taxon>Solanales</taxon>
        <taxon>Solanaceae</taxon>
        <taxon>Solanoideae</taxon>
        <taxon>Solaneae</taxon>
        <taxon>Solanum</taxon>
    </lineage>
</organism>
<accession>A0ABQ7UGT6</accession>
<evidence type="ECO:0000313" key="1">
    <source>
        <dbReference type="EMBL" id="KAH0748193.1"/>
    </source>
</evidence>
<dbReference type="Proteomes" id="UP000826656">
    <property type="component" value="Unassembled WGS sequence"/>
</dbReference>
<evidence type="ECO:0000313" key="2">
    <source>
        <dbReference type="Proteomes" id="UP000826656"/>
    </source>
</evidence>